<gene>
    <name evidence="1" type="ORF">ENN47_05875</name>
</gene>
<reference evidence="1" key="1">
    <citation type="journal article" date="2020" name="mSystems">
        <title>Genome- and Community-Level Interaction Insights into Carbon Utilization and Element Cycling Functions of Hydrothermarchaeota in Hydrothermal Sediment.</title>
        <authorList>
            <person name="Zhou Z."/>
            <person name="Liu Y."/>
            <person name="Xu W."/>
            <person name="Pan J."/>
            <person name="Luo Z.H."/>
            <person name="Li M."/>
        </authorList>
    </citation>
    <scope>NUCLEOTIDE SEQUENCE [LARGE SCALE GENOMIC DNA]</scope>
    <source>
        <strain evidence="1">SpSt-1179</strain>
    </source>
</reference>
<evidence type="ECO:0008006" key="2">
    <source>
        <dbReference type="Google" id="ProtNLM"/>
    </source>
</evidence>
<sequence>MSLKDTFVAFEIDINQCDNLISHAHLTASDGSFLFSEIDRKQITAAAFLNMFVAWESFLEAALIAYMTGETSETGVSPIRYVFPPDKESARLMIVGANRYFDYSNPDSVKKIALLFFKNGVPFEPHISSIASELHDLKTMRNSAAHITSTTQKALESLVTRVLGNPKPGIHLYELLLTTLPISSLNDTVFSFYKTILVTAAKLISE</sequence>
<dbReference type="EMBL" id="DSBT01000167">
    <property type="protein sequence ID" value="HDP77701.1"/>
    <property type="molecule type" value="Genomic_DNA"/>
</dbReference>
<comment type="caution">
    <text evidence="1">The sequence shown here is derived from an EMBL/GenBank/DDBJ whole genome shotgun (WGS) entry which is preliminary data.</text>
</comment>
<dbReference type="AlphaFoldDB" id="A0A7C1GSI1"/>
<protein>
    <recommendedName>
        <fullName evidence="2">RiboL-PSP-HEPN domain-containing protein</fullName>
    </recommendedName>
</protein>
<accession>A0A7C1GSI1</accession>
<evidence type="ECO:0000313" key="1">
    <source>
        <dbReference type="EMBL" id="HDP77701.1"/>
    </source>
</evidence>
<proteinExistence type="predicted"/>
<dbReference type="Proteomes" id="UP000886198">
    <property type="component" value="Unassembled WGS sequence"/>
</dbReference>
<name>A0A7C1GSI1_9BACT</name>
<organism evidence="1">
    <name type="scientific">Mesotoga infera</name>
    <dbReference type="NCBI Taxonomy" id="1236046"/>
    <lineage>
        <taxon>Bacteria</taxon>
        <taxon>Thermotogati</taxon>
        <taxon>Thermotogota</taxon>
        <taxon>Thermotogae</taxon>
        <taxon>Kosmotogales</taxon>
        <taxon>Kosmotogaceae</taxon>
        <taxon>Mesotoga</taxon>
    </lineage>
</organism>